<dbReference type="PRINTS" id="PR00111">
    <property type="entry name" value="ABHYDROLASE"/>
</dbReference>
<dbReference type="PANTHER" id="PTHR43798">
    <property type="entry name" value="MONOACYLGLYCEROL LIPASE"/>
    <property type="match status" value="1"/>
</dbReference>
<dbReference type="SUPFAM" id="SSF53474">
    <property type="entry name" value="alpha/beta-Hydrolases"/>
    <property type="match status" value="1"/>
</dbReference>
<dbReference type="PRINTS" id="PR00412">
    <property type="entry name" value="EPOXHYDRLASE"/>
</dbReference>
<dbReference type="InterPro" id="IPR029058">
    <property type="entry name" value="AB_hydrolase_fold"/>
</dbReference>
<dbReference type="RefSeq" id="WP_128639664.1">
    <property type="nucleotide sequence ID" value="NZ_CP008947.1"/>
</dbReference>
<dbReference type="Proteomes" id="UP000028488">
    <property type="component" value="Chromosome"/>
</dbReference>
<dbReference type="InterPro" id="IPR000639">
    <property type="entry name" value="Epox_hydrolase-like"/>
</dbReference>
<dbReference type="GO" id="GO:0047372">
    <property type="term" value="F:monoacylglycerol lipase activity"/>
    <property type="evidence" value="ECO:0007669"/>
    <property type="project" value="TreeGrafter"/>
</dbReference>
<dbReference type="PANTHER" id="PTHR43798:SF33">
    <property type="entry name" value="HYDROLASE, PUTATIVE (AFU_ORTHOLOGUE AFUA_2G14860)-RELATED"/>
    <property type="match status" value="1"/>
</dbReference>
<evidence type="ECO:0000313" key="3">
    <source>
        <dbReference type="Proteomes" id="UP000028488"/>
    </source>
</evidence>
<dbReference type="eggNOG" id="COG2267">
    <property type="taxonomic scope" value="Bacteria"/>
</dbReference>
<name>A0A076EKH0_RHOOP</name>
<dbReference type="Gene3D" id="3.40.50.1820">
    <property type="entry name" value="alpha/beta hydrolase"/>
    <property type="match status" value="1"/>
</dbReference>
<feature type="domain" description="AB hydrolase-1" evidence="1">
    <location>
        <begin position="40"/>
        <end position="270"/>
    </location>
</feature>
<dbReference type="InterPro" id="IPR000073">
    <property type="entry name" value="AB_hydrolase_1"/>
</dbReference>
<gene>
    <name evidence="2" type="ORF">EP51_14395</name>
</gene>
<dbReference type="InterPro" id="IPR050266">
    <property type="entry name" value="AB_hydrolase_sf"/>
</dbReference>
<proteinExistence type="predicted"/>
<accession>A0A076EKH0</accession>
<protein>
    <recommendedName>
        <fullName evidence="1">AB hydrolase-1 domain-containing protein</fullName>
    </recommendedName>
</protein>
<dbReference type="EMBL" id="CP008947">
    <property type="protein sequence ID" value="AII05727.1"/>
    <property type="molecule type" value="Genomic_DNA"/>
</dbReference>
<evidence type="ECO:0000259" key="1">
    <source>
        <dbReference type="Pfam" id="PF00561"/>
    </source>
</evidence>
<evidence type="ECO:0000313" key="2">
    <source>
        <dbReference type="EMBL" id="AII05727.1"/>
    </source>
</evidence>
<dbReference type="Pfam" id="PF00561">
    <property type="entry name" value="Abhydrolase_1"/>
    <property type="match status" value="1"/>
</dbReference>
<sequence>MKLTHTPDKTEVFRERFVHTEGFTTRYLEAGENNEATVMLLHDGAWGGASDVTWGRCIPILAERYHVIAPDFLGFGGSDKVTYFDRSTYAPRIKQITAVLASANVVEPVHVIGASFGGSVALRLLPTAPFPLKSVTSIGGSGGLWKTHVMQDQLGRWDGTHADLARVVRYLMTETDEFTTQVELRLKWALAPGHYRALASAAMPIPDALRNRQPDDWLDQLRETVTPTLLVAGEHDELFEHDWAARLAATIPNSKAVVLDSRHLPQLDRPDETSKLILDFLDEADQ</sequence>
<reference evidence="2 3" key="1">
    <citation type="submission" date="2014-07" db="EMBL/GenBank/DDBJ databases">
        <title>Genome Sequence of Rhodococcus opacus Strain R7, a Biodegrader of Mono- and Polycyclic Aromatic Hydrocarbons.</title>
        <authorList>
            <person name="Di Gennaro P."/>
            <person name="Zampolli J."/>
            <person name="Presti I."/>
            <person name="Cappelletti M."/>
            <person name="D'Ursi P."/>
            <person name="Orro A."/>
            <person name="Mezzelani A."/>
            <person name="Milanesi L."/>
        </authorList>
    </citation>
    <scope>NUCLEOTIDE SEQUENCE [LARGE SCALE GENOMIC DNA]</scope>
    <source>
        <strain evidence="2 3">R7</strain>
    </source>
</reference>
<dbReference type="GO" id="GO:0046464">
    <property type="term" value="P:acylglycerol catabolic process"/>
    <property type="evidence" value="ECO:0007669"/>
    <property type="project" value="TreeGrafter"/>
</dbReference>
<dbReference type="AlphaFoldDB" id="A0A076EKH0"/>
<organism evidence="2 3">
    <name type="scientific">Rhodococcus opacus</name>
    <name type="common">Nocardia opaca</name>
    <dbReference type="NCBI Taxonomy" id="37919"/>
    <lineage>
        <taxon>Bacteria</taxon>
        <taxon>Bacillati</taxon>
        <taxon>Actinomycetota</taxon>
        <taxon>Actinomycetes</taxon>
        <taxon>Mycobacteriales</taxon>
        <taxon>Nocardiaceae</taxon>
        <taxon>Rhodococcus</taxon>
    </lineage>
</organism>
<dbReference type="GO" id="GO:0016020">
    <property type="term" value="C:membrane"/>
    <property type="evidence" value="ECO:0007669"/>
    <property type="project" value="TreeGrafter"/>
</dbReference>